<keyword evidence="2" id="KW-1185">Reference proteome</keyword>
<comment type="caution">
    <text evidence="1">The sequence shown here is derived from an EMBL/GenBank/DDBJ whole genome shotgun (WGS) entry which is preliminary data.</text>
</comment>
<gene>
    <name evidence="1" type="ORF">ElyMa_005199000</name>
</gene>
<evidence type="ECO:0000313" key="2">
    <source>
        <dbReference type="Proteomes" id="UP000762676"/>
    </source>
</evidence>
<sequence length="122" mass="13861">MKPEIESEVGDVEGHSGMTRHVTNCNFADQTNTQRREAAPGARSHCLHTTLTVNKAMSGTATLRDCVITRSSSRCKVTLSTHYTHSKQGYVRYRDLGRMRHNLKSFNENHRLLVLYCSKKHT</sequence>
<reference evidence="1 2" key="1">
    <citation type="journal article" date="2021" name="Elife">
        <title>Chloroplast acquisition without the gene transfer in kleptoplastic sea slugs, Plakobranchus ocellatus.</title>
        <authorList>
            <person name="Maeda T."/>
            <person name="Takahashi S."/>
            <person name="Yoshida T."/>
            <person name="Shimamura S."/>
            <person name="Takaki Y."/>
            <person name="Nagai Y."/>
            <person name="Toyoda A."/>
            <person name="Suzuki Y."/>
            <person name="Arimoto A."/>
            <person name="Ishii H."/>
            <person name="Satoh N."/>
            <person name="Nishiyama T."/>
            <person name="Hasebe M."/>
            <person name="Maruyama T."/>
            <person name="Minagawa J."/>
            <person name="Obokata J."/>
            <person name="Shigenobu S."/>
        </authorList>
    </citation>
    <scope>NUCLEOTIDE SEQUENCE [LARGE SCALE GENOMIC DNA]</scope>
</reference>
<dbReference type="EMBL" id="BMAT01010387">
    <property type="protein sequence ID" value="GFS25985.1"/>
    <property type="molecule type" value="Genomic_DNA"/>
</dbReference>
<protein>
    <submittedName>
        <fullName evidence="1">Uncharacterized protein</fullName>
    </submittedName>
</protein>
<dbReference type="AlphaFoldDB" id="A0AAV4JW92"/>
<name>A0AAV4JW92_9GAST</name>
<dbReference type="Proteomes" id="UP000762676">
    <property type="component" value="Unassembled WGS sequence"/>
</dbReference>
<proteinExistence type="predicted"/>
<evidence type="ECO:0000313" key="1">
    <source>
        <dbReference type="EMBL" id="GFS25985.1"/>
    </source>
</evidence>
<organism evidence="1 2">
    <name type="scientific">Elysia marginata</name>
    <dbReference type="NCBI Taxonomy" id="1093978"/>
    <lineage>
        <taxon>Eukaryota</taxon>
        <taxon>Metazoa</taxon>
        <taxon>Spiralia</taxon>
        <taxon>Lophotrochozoa</taxon>
        <taxon>Mollusca</taxon>
        <taxon>Gastropoda</taxon>
        <taxon>Heterobranchia</taxon>
        <taxon>Euthyneura</taxon>
        <taxon>Panpulmonata</taxon>
        <taxon>Sacoglossa</taxon>
        <taxon>Placobranchoidea</taxon>
        <taxon>Plakobranchidae</taxon>
        <taxon>Elysia</taxon>
    </lineage>
</organism>
<accession>A0AAV4JW92</accession>